<dbReference type="RefSeq" id="WP_378415547.1">
    <property type="nucleotide sequence ID" value="NZ_JBHSFO010000003.1"/>
</dbReference>
<dbReference type="SUPFAM" id="SSF159245">
    <property type="entry name" value="AttH-like"/>
    <property type="match status" value="1"/>
</dbReference>
<sequence length="387" mass="43270">MTLSPLDDYPVHQIAETIRHVGTSDRNFYDRYYFNCHAGVNGDADPLFLIIGLGQYPNLGVCDGFAVLRRGDDHIVFRASRALGDDRMDLSVGPLRIEILEGLHSLRVVLDPSTEAPDLSFDLLFESDGPANLEARHFHRQLERVTFDTQRFVQTGTWSGSLTVDGEVRPVTPDTWRGNRDRSWGVRPVGEAEPPGRKADPELAGSQNFFWIYSIMQFGDYSIVTVIQEDQQGRRIVEDATRVWSDRARESEWLGRPDHELTFTPGTREVATGTLHFRRPGAPGEPDLVLSVACEPVLPHYLGVGTGYGLEQDWRHGMWQGELVVQGLREKVSEIEPWKKMLCPVDNLARFTVTEDGGTRTGAGLFEVAVIGPHQRYGFTGIGDVAP</sequence>
<dbReference type="EMBL" id="JBHSFO010000003">
    <property type="protein sequence ID" value="MFC4603506.1"/>
    <property type="molecule type" value="Genomic_DNA"/>
</dbReference>
<organism evidence="2 3">
    <name type="scientific">Rhodococcus kronopolitis</name>
    <dbReference type="NCBI Taxonomy" id="1460226"/>
    <lineage>
        <taxon>Bacteria</taxon>
        <taxon>Bacillati</taxon>
        <taxon>Actinomycetota</taxon>
        <taxon>Actinomycetes</taxon>
        <taxon>Mycobacteriales</taxon>
        <taxon>Nocardiaceae</taxon>
        <taxon>Rhodococcus</taxon>
    </lineage>
</organism>
<evidence type="ECO:0000313" key="2">
    <source>
        <dbReference type="EMBL" id="MFC4603506.1"/>
    </source>
</evidence>
<evidence type="ECO:0000313" key="3">
    <source>
        <dbReference type="Proteomes" id="UP001595914"/>
    </source>
</evidence>
<comment type="caution">
    <text evidence="2">The sequence shown here is derived from an EMBL/GenBank/DDBJ whole genome shotgun (WGS) entry which is preliminary data.</text>
</comment>
<gene>
    <name evidence="2" type="ORF">ACFO6S_07405</name>
</gene>
<evidence type="ECO:0008006" key="4">
    <source>
        <dbReference type="Google" id="ProtNLM"/>
    </source>
</evidence>
<protein>
    <recommendedName>
        <fullName evidence="4">AttH domain-containing protein</fullName>
    </recommendedName>
</protein>
<evidence type="ECO:0000256" key="1">
    <source>
        <dbReference type="SAM" id="MobiDB-lite"/>
    </source>
</evidence>
<feature type="region of interest" description="Disordered" evidence="1">
    <location>
        <begin position="169"/>
        <end position="200"/>
    </location>
</feature>
<dbReference type="Proteomes" id="UP001595914">
    <property type="component" value="Unassembled WGS sequence"/>
</dbReference>
<keyword evidence="3" id="KW-1185">Reference proteome</keyword>
<name>A0ABV9FN49_9NOCA</name>
<accession>A0ABV9FN49</accession>
<reference evidence="3" key="1">
    <citation type="journal article" date="2019" name="Int. J. Syst. Evol. Microbiol.">
        <title>The Global Catalogue of Microorganisms (GCM) 10K type strain sequencing project: providing services to taxonomists for standard genome sequencing and annotation.</title>
        <authorList>
            <consortium name="The Broad Institute Genomics Platform"/>
            <consortium name="The Broad Institute Genome Sequencing Center for Infectious Disease"/>
            <person name="Wu L."/>
            <person name="Ma J."/>
        </authorList>
    </citation>
    <scope>NUCLEOTIDE SEQUENCE [LARGE SCALE GENOMIC DNA]</scope>
    <source>
        <strain evidence="3">CCUG 54520</strain>
    </source>
</reference>
<proteinExistence type="predicted"/>